<organism evidence="1 2">
    <name type="scientific">Cannabis sativa</name>
    <name type="common">Hemp</name>
    <name type="synonym">Marijuana</name>
    <dbReference type="NCBI Taxonomy" id="3483"/>
    <lineage>
        <taxon>Eukaryota</taxon>
        <taxon>Viridiplantae</taxon>
        <taxon>Streptophyta</taxon>
        <taxon>Embryophyta</taxon>
        <taxon>Tracheophyta</taxon>
        <taxon>Spermatophyta</taxon>
        <taxon>Magnoliopsida</taxon>
        <taxon>eudicotyledons</taxon>
        <taxon>Gunneridae</taxon>
        <taxon>Pentapetalae</taxon>
        <taxon>rosids</taxon>
        <taxon>fabids</taxon>
        <taxon>Rosales</taxon>
        <taxon>Cannabaceae</taxon>
        <taxon>Cannabis</taxon>
    </lineage>
</organism>
<proteinExistence type="predicted"/>
<name>A0A803RBZ2_CANSA</name>
<dbReference type="EnsemblPlants" id="novel_model_784_5bda875f">
    <property type="protein sequence ID" value="cds.novel_model_784_5bda875f"/>
    <property type="gene ID" value="novel_gene_543_5bda875f"/>
</dbReference>
<dbReference type="AlphaFoldDB" id="A0A803RBZ2"/>
<dbReference type="Gramene" id="novel_model_784_5bda875f">
    <property type="protein sequence ID" value="cds.novel_model_784_5bda875f"/>
    <property type="gene ID" value="novel_gene_543_5bda875f"/>
</dbReference>
<keyword evidence="2" id="KW-1185">Reference proteome</keyword>
<evidence type="ECO:0000313" key="1">
    <source>
        <dbReference type="EnsemblPlants" id="cds.novel_model_784_5bda875f"/>
    </source>
</evidence>
<reference evidence="1" key="1">
    <citation type="submission" date="2021-03" db="UniProtKB">
        <authorList>
            <consortium name="EnsemblPlants"/>
        </authorList>
    </citation>
    <scope>IDENTIFICATION</scope>
</reference>
<dbReference type="Proteomes" id="UP000596661">
    <property type="component" value="Unassembled WGS sequence"/>
</dbReference>
<dbReference type="EMBL" id="UZAU01000831">
    <property type="status" value="NOT_ANNOTATED_CDS"/>
    <property type="molecule type" value="Genomic_DNA"/>
</dbReference>
<accession>A0A803RBZ2</accession>
<sequence>MSFWVECFGHNQRFSRKGAVGLGQRRSGLSGHVLDPRILMGLVGLIEVGRVIGRRGWCFVGTVREG</sequence>
<protein>
    <submittedName>
        <fullName evidence="1">Uncharacterized protein</fullName>
    </submittedName>
</protein>
<evidence type="ECO:0000313" key="2">
    <source>
        <dbReference type="Proteomes" id="UP000596661"/>
    </source>
</evidence>